<comment type="caution">
    <text evidence="13">The sequence shown here is derived from an EMBL/GenBank/DDBJ whole genome shotgun (WGS) entry which is preliminary data.</text>
</comment>
<evidence type="ECO:0000256" key="10">
    <source>
        <dbReference type="ARBA" id="ARBA00023319"/>
    </source>
</evidence>
<reference evidence="13" key="1">
    <citation type="thesis" date="2020" institute="ProQuest LLC" country="789 East Eisenhower Parkway, Ann Arbor, MI, USA">
        <title>Comparative Genomics and Chromosome Evolution.</title>
        <authorList>
            <person name="Mudd A.B."/>
        </authorList>
    </citation>
    <scope>NUCLEOTIDE SEQUENCE</scope>
    <source>
        <strain evidence="13">237g6f4</strain>
        <tissue evidence="13">Blood</tissue>
    </source>
</reference>
<dbReference type="PROSITE" id="PS50835">
    <property type="entry name" value="IG_LIKE"/>
    <property type="match status" value="1"/>
</dbReference>
<dbReference type="GO" id="GO:0006955">
    <property type="term" value="P:immune response"/>
    <property type="evidence" value="ECO:0007669"/>
    <property type="project" value="TreeGrafter"/>
</dbReference>
<dbReference type="InterPro" id="IPR051713">
    <property type="entry name" value="T-cell_Activation_Regulation"/>
</dbReference>
<evidence type="ECO:0000256" key="1">
    <source>
        <dbReference type="ARBA" id="ARBA00004251"/>
    </source>
</evidence>
<feature type="chain" id="PRO_5043316616" description="Ig-like domain-containing protein" evidence="11">
    <location>
        <begin position="38"/>
        <end position="152"/>
    </location>
</feature>
<keyword evidence="2" id="KW-1003">Cell membrane</keyword>
<feature type="domain" description="Ig-like" evidence="12">
    <location>
        <begin position="1"/>
        <end position="137"/>
    </location>
</feature>
<dbReference type="GO" id="GO:0007166">
    <property type="term" value="P:cell surface receptor signaling pathway"/>
    <property type="evidence" value="ECO:0007669"/>
    <property type="project" value="TreeGrafter"/>
</dbReference>
<dbReference type="AlphaFoldDB" id="A0AAV6Z032"/>
<dbReference type="Gene3D" id="2.60.40.10">
    <property type="entry name" value="Immunoglobulins"/>
    <property type="match status" value="1"/>
</dbReference>
<keyword evidence="5" id="KW-1133">Transmembrane helix</keyword>
<keyword evidence="9" id="KW-0325">Glycoprotein</keyword>
<sequence length="152" mass="16676">MDGAGAEWAQQGRWSRTMSCAVPVLLILAVLPFPTSGDNSGIVSRLPQQILMNTSILVVNPPVRTDLLSVHWEHNGRLLVEYKDGNLTSYNPRALMSQENIVQGNISLVLMNLTLSDAGNYTCVVQYGGALQNAIYSLIIERKDVLHICVVL</sequence>
<dbReference type="PANTHER" id="PTHR25466">
    <property type="entry name" value="T-LYMPHOCYTE ACTIVATION ANTIGEN"/>
    <property type="match status" value="1"/>
</dbReference>
<dbReference type="SUPFAM" id="SSF48726">
    <property type="entry name" value="Immunoglobulin"/>
    <property type="match status" value="1"/>
</dbReference>
<dbReference type="InterPro" id="IPR013151">
    <property type="entry name" value="Immunoglobulin_dom"/>
</dbReference>
<dbReference type="InterPro" id="IPR013783">
    <property type="entry name" value="Ig-like_fold"/>
</dbReference>
<evidence type="ECO:0000256" key="2">
    <source>
        <dbReference type="ARBA" id="ARBA00022475"/>
    </source>
</evidence>
<keyword evidence="8" id="KW-0675">Receptor</keyword>
<evidence type="ECO:0000256" key="4">
    <source>
        <dbReference type="ARBA" id="ARBA00022729"/>
    </source>
</evidence>
<dbReference type="EMBL" id="WNYA01009747">
    <property type="protein sequence ID" value="KAG8540650.1"/>
    <property type="molecule type" value="Genomic_DNA"/>
</dbReference>
<organism evidence="13 14">
    <name type="scientific">Engystomops pustulosus</name>
    <name type="common">Tungara frog</name>
    <name type="synonym">Physalaemus pustulosus</name>
    <dbReference type="NCBI Taxonomy" id="76066"/>
    <lineage>
        <taxon>Eukaryota</taxon>
        <taxon>Metazoa</taxon>
        <taxon>Chordata</taxon>
        <taxon>Craniata</taxon>
        <taxon>Vertebrata</taxon>
        <taxon>Euteleostomi</taxon>
        <taxon>Amphibia</taxon>
        <taxon>Batrachia</taxon>
        <taxon>Anura</taxon>
        <taxon>Neobatrachia</taxon>
        <taxon>Hyloidea</taxon>
        <taxon>Leptodactylidae</taxon>
        <taxon>Leiuperinae</taxon>
        <taxon>Engystomops</taxon>
    </lineage>
</organism>
<evidence type="ECO:0000256" key="9">
    <source>
        <dbReference type="ARBA" id="ARBA00023180"/>
    </source>
</evidence>
<evidence type="ECO:0000313" key="13">
    <source>
        <dbReference type="EMBL" id="KAG8540650.1"/>
    </source>
</evidence>
<dbReference type="GO" id="GO:0031295">
    <property type="term" value="P:T cell costimulation"/>
    <property type="evidence" value="ECO:0007669"/>
    <property type="project" value="TreeGrafter"/>
</dbReference>
<evidence type="ECO:0000256" key="8">
    <source>
        <dbReference type="ARBA" id="ARBA00023170"/>
    </source>
</evidence>
<dbReference type="GO" id="GO:0042130">
    <property type="term" value="P:negative regulation of T cell proliferation"/>
    <property type="evidence" value="ECO:0007669"/>
    <property type="project" value="TreeGrafter"/>
</dbReference>
<dbReference type="InterPro" id="IPR036179">
    <property type="entry name" value="Ig-like_dom_sf"/>
</dbReference>
<keyword evidence="10" id="KW-0393">Immunoglobulin domain</keyword>
<protein>
    <recommendedName>
        <fullName evidence="12">Ig-like domain-containing protein</fullName>
    </recommendedName>
</protein>
<evidence type="ECO:0000256" key="11">
    <source>
        <dbReference type="SAM" id="SignalP"/>
    </source>
</evidence>
<keyword evidence="7" id="KW-1015">Disulfide bond</keyword>
<evidence type="ECO:0000256" key="7">
    <source>
        <dbReference type="ARBA" id="ARBA00023157"/>
    </source>
</evidence>
<keyword evidence="6" id="KW-0472">Membrane</keyword>
<evidence type="ECO:0000256" key="6">
    <source>
        <dbReference type="ARBA" id="ARBA00023136"/>
    </source>
</evidence>
<evidence type="ECO:0000259" key="12">
    <source>
        <dbReference type="PROSITE" id="PS50835"/>
    </source>
</evidence>
<feature type="signal peptide" evidence="11">
    <location>
        <begin position="1"/>
        <end position="37"/>
    </location>
</feature>
<dbReference type="Proteomes" id="UP000824782">
    <property type="component" value="Unassembled WGS sequence"/>
</dbReference>
<dbReference type="GO" id="GO:0009897">
    <property type="term" value="C:external side of plasma membrane"/>
    <property type="evidence" value="ECO:0007669"/>
    <property type="project" value="TreeGrafter"/>
</dbReference>
<dbReference type="GO" id="GO:0042102">
    <property type="term" value="P:positive regulation of T cell proliferation"/>
    <property type="evidence" value="ECO:0007669"/>
    <property type="project" value="TreeGrafter"/>
</dbReference>
<evidence type="ECO:0000313" key="14">
    <source>
        <dbReference type="Proteomes" id="UP000824782"/>
    </source>
</evidence>
<proteinExistence type="predicted"/>
<comment type="subcellular location">
    <subcellularLocation>
        <location evidence="1">Cell membrane</location>
        <topology evidence="1">Single-pass type I membrane protein</topology>
    </subcellularLocation>
</comment>
<gene>
    <name evidence="13" type="ORF">GDO81_018868</name>
</gene>
<keyword evidence="4 11" id="KW-0732">Signal</keyword>
<name>A0AAV6Z032_ENGPU</name>
<accession>A0AAV6Z032</accession>
<keyword evidence="3" id="KW-0812">Transmembrane</keyword>
<dbReference type="GO" id="GO:0071222">
    <property type="term" value="P:cellular response to lipopolysaccharide"/>
    <property type="evidence" value="ECO:0007669"/>
    <property type="project" value="TreeGrafter"/>
</dbReference>
<evidence type="ECO:0000256" key="5">
    <source>
        <dbReference type="ARBA" id="ARBA00022989"/>
    </source>
</evidence>
<dbReference type="PANTHER" id="PTHR25466:SF14">
    <property type="entry name" value="BUTYROPHILIN SUBFAMILY 2 MEMBER A2-LIKE-RELATED"/>
    <property type="match status" value="1"/>
</dbReference>
<keyword evidence="14" id="KW-1185">Reference proteome</keyword>
<evidence type="ECO:0000256" key="3">
    <source>
        <dbReference type="ARBA" id="ARBA00022692"/>
    </source>
</evidence>
<dbReference type="Pfam" id="PF00047">
    <property type="entry name" value="ig"/>
    <property type="match status" value="1"/>
</dbReference>
<dbReference type="InterPro" id="IPR007110">
    <property type="entry name" value="Ig-like_dom"/>
</dbReference>